<evidence type="ECO:0000313" key="1">
    <source>
        <dbReference type="EMBL" id="KAJ8679821.1"/>
    </source>
</evidence>
<keyword evidence="2" id="KW-1185">Reference proteome</keyword>
<sequence>MSAEASERQEKGNENNGIPIMEWISLGNWAHAVLALTGCTWTNTLKLVVSNNVGSSQRSYSRRVNPPPKKRFPPYFIKQAKARVSEHLTPENREFIKEVIKDKYARPDIYGKPSPLSLSVIEPNLEWKPNYTRVGLIARKIGVVPMWLKNGQKVSTTMLHVVDNHIIKYIPPEEYKPMITHWKGPLPQGKGCLIVGAVGTDPQIFTKEYCGLFSESGVMPKKILARFRVSPEAALQPGTPLFATHYKPGDIIDIRGKTIDRGFQGVMKRWGFKGMPASHGVTKTHRRPGNIGSGGAKARVMPGTKLPGHMGNRYRVLKGQRIMRINTKYNVIWVLGQASAGETGSFVTIYDTKLPLKSHEKLERTPYFPTHFPNPEEPLPEELFEDDLHNFLDPTIEFAETE</sequence>
<proteinExistence type="predicted"/>
<name>A0ACC2P8Q3_9HYME</name>
<reference evidence="1" key="1">
    <citation type="submission" date="2023-04" db="EMBL/GenBank/DDBJ databases">
        <title>A chromosome-level genome assembly of the parasitoid wasp Eretmocerus hayati.</title>
        <authorList>
            <person name="Zhong Y."/>
            <person name="Liu S."/>
            <person name="Liu Y."/>
        </authorList>
    </citation>
    <scope>NUCLEOTIDE SEQUENCE</scope>
    <source>
        <strain evidence="1">ZJU_SS_LIU_2023</strain>
    </source>
</reference>
<accession>A0ACC2P8Q3</accession>
<comment type="caution">
    <text evidence="1">The sequence shown here is derived from an EMBL/GenBank/DDBJ whole genome shotgun (WGS) entry which is preliminary data.</text>
</comment>
<evidence type="ECO:0000313" key="2">
    <source>
        <dbReference type="Proteomes" id="UP001239111"/>
    </source>
</evidence>
<dbReference type="EMBL" id="CM056742">
    <property type="protein sequence ID" value="KAJ8679821.1"/>
    <property type="molecule type" value="Genomic_DNA"/>
</dbReference>
<protein>
    <submittedName>
        <fullName evidence="1">Uncharacterized protein</fullName>
    </submittedName>
</protein>
<dbReference type="Proteomes" id="UP001239111">
    <property type="component" value="Chromosome 2"/>
</dbReference>
<gene>
    <name evidence="1" type="ORF">QAD02_015608</name>
</gene>
<organism evidence="1 2">
    <name type="scientific">Eretmocerus hayati</name>
    <dbReference type="NCBI Taxonomy" id="131215"/>
    <lineage>
        <taxon>Eukaryota</taxon>
        <taxon>Metazoa</taxon>
        <taxon>Ecdysozoa</taxon>
        <taxon>Arthropoda</taxon>
        <taxon>Hexapoda</taxon>
        <taxon>Insecta</taxon>
        <taxon>Pterygota</taxon>
        <taxon>Neoptera</taxon>
        <taxon>Endopterygota</taxon>
        <taxon>Hymenoptera</taxon>
        <taxon>Apocrita</taxon>
        <taxon>Proctotrupomorpha</taxon>
        <taxon>Chalcidoidea</taxon>
        <taxon>Aphelinidae</taxon>
        <taxon>Aphelininae</taxon>
        <taxon>Eretmocerus</taxon>
    </lineage>
</organism>